<dbReference type="AlphaFoldDB" id="A0A2J6R9P0"/>
<keyword evidence="2" id="KW-1185">Reference proteome</keyword>
<name>A0A2J6R9P0_HYAVF</name>
<proteinExistence type="predicted"/>
<dbReference type="Proteomes" id="UP000235786">
    <property type="component" value="Unassembled WGS sequence"/>
</dbReference>
<organism evidence="1 2">
    <name type="scientific">Hyaloscypha variabilis (strain UAMH 11265 / GT02V1 / F)</name>
    <name type="common">Meliniomyces variabilis</name>
    <dbReference type="NCBI Taxonomy" id="1149755"/>
    <lineage>
        <taxon>Eukaryota</taxon>
        <taxon>Fungi</taxon>
        <taxon>Dikarya</taxon>
        <taxon>Ascomycota</taxon>
        <taxon>Pezizomycotina</taxon>
        <taxon>Leotiomycetes</taxon>
        <taxon>Helotiales</taxon>
        <taxon>Hyaloscyphaceae</taxon>
        <taxon>Hyaloscypha</taxon>
        <taxon>Hyaloscypha variabilis</taxon>
    </lineage>
</organism>
<accession>A0A2J6R9P0</accession>
<evidence type="ECO:0000313" key="2">
    <source>
        <dbReference type="Proteomes" id="UP000235786"/>
    </source>
</evidence>
<protein>
    <submittedName>
        <fullName evidence="1">Uncharacterized protein</fullName>
    </submittedName>
</protein>
<reference evidence="1 2" key="1">
    <citation type="submission" date="2016-04" db="EMBL/GenBank/DDBJ databases">
        <title>A degradative enzymes factory behind the ericoid mycorrhizal symbiosis.</title>
        <authorList>
            <consortium name="DOE Joint Genome Institute"/>
            <person name="Martino E."/>
            <person name="Morin E."/>
            <person name="Grelet G."/>
            <person name="Kuo A."/>
            <person name="Kohler A."/>
            <person name="Daghino S."/>
            <person name="Barry K."/>
            <person name="Choi C."/>
            <person name="Cichocki N."/>
            <person name="Clum A."/>
            <person name="Copeland A."/>
            <person name="Hainaut M."/>
            <person name="Haridas S."/>
            <person name="Labutti K."/>
            <person name="Lindquist E."/>
            <person name="Lipzen A."/>
            <person name="Khouja H.-R."/>
            <person name="Murat C."/>
            <person name="Ohm R."/>
            <person name="Olson A."/>
            <person name="Spatafora J."/>
            <person name="Veneault-Fourrey C."/>
            <person name="Henrissat B."/>
            <person name="Grigoriev I."/>
            <person name="Martin F."/>
            <person name="Perotto S."/>
        </authorList>
    </citation>
    <scope>NUCLEOTIDE SEQUENCE [LARGE SCALE GENOMIC DNA]</scope>
    <source>
        <strain evidence="1 2">F</strain>
    </source>
</reference>
<gene>
    <name evidence="1" type="ORF">L207DRAFT_109307</name>
</gene>
<evidence type="ECO:0000313" key="1">
    <source>
        <dbReference type="EMBL" id="PMD35238.1"/>
    </source>
</evidence>
<sequence length="159" mass="18243">MLGGKAWHAWQAWHEDPWHGGPGTIIRAIHGDYPTCVCKALTLRDAKKRPPEAQVPKFQRYLCTRTRTIAAIISVGPTATTQHPKAQQWSLLRRYTLRQPGARRCPAWGLGLWDFGKGVLLSAPVRHPSDPIRFVIRQWGAPYRSFHVWCVQLPERKRH</sequence>
<dbReference type="EMBL" id="KZ613952">
    <property type="protein sequence ID" value="PMD35238.1"/>
    <property type="molecule type" value="Genomic_DNA"/>
</dbReference>